<feature type="transmembrane region" description="Helical" evidence="1">
    <location>
        <begin position="387"/>
        <end position="409"/>
    </location>
</feature>
<dbReference type="RefSeq" id="WP_204476908.1">
    <property type="nucleotide sequence ID" value="NZ_JACJJW010000046.1"/>
</dbReference>
<proteinExistence type="predicted"/>
<dbReference type="InterPro" id="IPR022134">
    <property type="entry name" value="DUF3667"/>
</dbReference>
<evidence type="ECO:0000256" key="1">
    <source>
        <dbReference type="SAM" id="Phobius"/>
    </source>
</evidence>
<dbReference type="Proteomes" id="UP000703295">
    <property type="component" value="Unassembled WGS sequence"/>
</dbReference>
<organism evidence="2 3">
    <name type="scientific">Bacteroides mediterraneensis</name>
    <dbReference type="NCBI Taxonomy" id="1841856"/>
    <lineage>
        <taxon>Bacteria</taxon>
        <taxon>Pseudomonadati</taxon>
        <taxon>Bacteroidota</taxon>
        <taxon>Bacteroidia</taxon>
        <taxon>Bacteroidales</taxon>
        <taxon>Bacteroidaceae</taxon>
        <taxon>Bacteroides</taxon>
    </lineage>
</organism>
<keyword evidence="1" id="KW-1133">Transmembrane helix</keyword>
<keyword evidence="1" id="KW-0472">Membrane</keyword>
<gene>
    <name evidence="2" type="ORF">H6A31_13020</name>
</gene>
<dbReference type="EMBL" id="JACJJW010000046">
    <property type="protein sequence ID" value="MBM6759590.1"/>
    <property type="molecule type" value="Genomic_DNA"/>
</dbReference>
<evidence type="ECO:0000313" key="2">
    <source>
        <dbReference type="EMBL" id="MBM6759590.1"/>
    </source>
</evidence>
<feature type="transmembrane region" description="Helical" evidence="1">
    <location>
        <begin position="353"/>
        <end position="375"/>
    </location>
</feature>
<keyword evidence="1" id="KW-0812">Transmembrane</keyword>
<reference evidence="2 3" key="1">
    <citation type="journal article" date="2021" name="Sci. Rep.">
        <title>The distribution of antibiotic resistance genes in chicken gut microbiota commensals.</title>
        <authorList>
            <person name="Juricova H."/>
            <person name="Matiasovicova J."/>
            <person name="Kubasova T."/>
            <person name="Cejkova D."/>
            <person name="Rychlik I."/>
        </authorList>
    </citation>
    <scope>NUCLEOTIDE SEQUENCE [LARGE SCALE GENOMIC DNA]</scope>
    <source>
        <strain evidence="2 3">An801</strain>
    </source>
</reference>
<protein>
    <submittedName>
        <fullName evidence="2">DUF3667 domain-containing protein</fullName>
    </submittedName>
</protein>
<accession>A0ABS2EY30</accession>
<sequence length="416" mass="48735">MRLIELKRLQRIRKKTVPGYTYCKNCGTKLEGMYCHCCGQYALDIYQPFWKYFKQYFENVYQFDSKIWQTLWFMFTRPGFLTNEFNAGKINSYVHPFRLYMCISVVFFTLFFMLASDKANQALQAVESLSISDEVVQQLNSRSALPDTSIYLYQGPKLVQALQERGVTRTDELFKVQRLDDRFSLSYVRMPKLVADSCLRESTLREKDLKNILNLQKVKTSQLDSLLQEKGIKSESMQAALHFQTDSAGNALTPVYEWNPDNPDEAEQLRRESFLNQLIGSLSKWTPLYMMFLLPLFAWLLQGLFRKSRYPYMWHFVHAIHLNTVFLILLPIPLIPLLTEKNFLDSFRGDMPIYMQTIFLIGMFIYTYISLHTVYHRGWVRTFLKTVGLLSLFTFLSLVIAGILLIVLLSSLSEEF</sequence>
<name>A0ABS2EY30_9BACE</name>
<evidence type="ECO:0000313" key="3">
    <source>
        <dbReference type="Proteomes" id="UP000703295"/>
    </source>
</evidence>
<feature type="transmembrane region" description="Helical" evidence="1">
    <location>
        <begin position="312"/>
        <end position="333"/>
    </location>
</feature>
<dbReference type="Pfam" id="PF12412">
    <property type="entry name" value="DUF3667"/>
    <property type="match status" value="1"/>
</dbReference>
<keyword evidence="3" id="KW-1185">Reference proteome</keyword>
<feature type="transmembrane region" description="Helical" evidence="1">
    <location>
        <begin position="285"/>
        <end position="305"/>
    </location>
</feature>
<feature type="transmembrane region" description="Helical" evidence="1">
    <location>
        <begin position="97"/>
        <end position="115"/>
    </location>
</feature>
<comment type="caution">
    <text evidence="2">The sequence shown here is derived from an EMBL/GenBank/DDBJ whole genome shotgun (WGS) entry which is preliminary data.</text>
</comment>